<comment type="similarity">
    <text evidence="11">Belongs to the NhaA Na(+)/H(+) (TC 2.A.33) antiporter family.</text>
</comment>
<feature type="transmembrane region" description="Helical" evidence="11">
    <location>
        <begin position="344"/>
        <end position="369"/>
    </location>
</feature>
<keyword evidence="9 11" id="KW-0472">Membrane</keyword>
<reference evidence="13 14" key="1">
    <citation type="submission" date="2023-05" db="EMBL/GenBank/DDBJ databases">
        <title>Streptantibioticus silvisoli sp. nov., acidotolerant actinomycetes 1 from pine litter.</title>
        <authorList>
            <person name="Swiecimska M."/>
            <person name="Golinska P."/>
            <person name="Sangal V."/>
            <person name="Wachnowicz B."/>
            <person name="Goodfellow M."/>
        </authorList>
    </citation>
    <scope>NUCLEOTIDE SEQUENCE [LARGE SCALE GENOMIC DNA]</scope>
    <source>
        <strain evidence="13 14">DSM 42109</strain>
    </source>
</reference>
<feature type="transmembrane region" description="Helical" evidence="11">
    <location>
        <begin position="24"/>
        <end position="45"/>
    </location>
</feature>
<proteinExistence type="inferred from homology"/>
<feature type="transmembrane region" description="Helical" evidence="11">
    <location>
        <begin position="217"/>
        <end position="232"/>
    </location>
</feature>
<dbReference type="PANTHER" id="PTHR30341:SF0">
    <property type="entry name" value="NA(+)_H(+) ANTIPORTER NHAA"/>
    <property type="match status" value="1"/>
</dbReference>
<organism evidence="13 14">
    <name type="scientific">Streptomyces iconiensis</name>
    <dbReference type="NCBI Taxonomy" id="1384038"/>
    <lineage>
        <taxon>Bacteria</taxon>
        <taxon>Bacillati</taxon>
        <taxon>Actinomycetota</taxon>
        <taxon>Actinomycetes</taxon>
        <taxon>Kitasatosporales</taxon>
        <taxon>Streptomycetaceae</taxon>
        <taxon>Streptomyces</taxon>
    </lineage>
</organism>
<evidence type="ECO:0000256" key="6">
    <source>
        <dbReference type="ARBA" id="ARBA00022989"/>
    </source>
</evidence>
<accession>A0ABT6ZXN0</accession>
<keyword evidence="8 11" id="KW-0406">Ion transport</keyword>
<evidence type="ECO:0000256" key="9">
    <source>
        <dbReference type="ARBA" id="ARBA00023136"/>
    </source>
</evidence>
<dbReference type="EMBL" id="JANCPR020000013">
    <property type="protein sequence ID" value="MDJ1133391.1"/>
    <property type="molecule type" value="Genomic_DNA"/>
</dbReference>
<dbReference type="Gene3D" id="1.20.1530.10">
    <property type="entry name" value="Na+/H+ antiporter like domain"/>
    <property type="match status" value="1"/>
</dbReference>
<keyword evidence="6 11" id="KW-1133">Transmembrane helix</keyword>
<comment type="caution">
    <text evidence="13">The sequence shown here is derived from an EMBL/GenBank/DDBJ whole genome shotgun (WGS) entry which is preliminary data.</text>
</comment>
<feature type="transmembrane region" description="Helical" evidence="11">
    <location>
        <begin position="139"/>
        <end position="161"/>
    </location>
</feature>
<feature type="transmembrane region" description="Helical" evidence="11">
    <location>
        <begin position="309"/>
        <end position="332"/>
    </location>
</feature>
<evidence type="ECO:0000256" key="11">
    <source>
        <dbReference type="HAMAP-Rule" id="MF_01844"/>
    </source>
</evidence>
<evidence type="ECO:0000256" key="5">
    <source>
        <dbReference type="ARBA" id="ARBA00022692"/>
    </source>
</evidence>
<dbReference type="HAMAP" id="MF_01844">
    <property type="entry name" value="NhaA"/>
    <property type="match status" value="1"/>
</dbReference>
<feature type="transmembrane region" description="Helical" evidence="11">
    <location>
        <begin position="276"/>
        <end position="297"/>
    </location>
</feature>
<dbReference type="InterPro" id="IPR023171">
    <property type="entry name" value="Na/H_antiporter_dom_sf"/>
</dbReference>
<dbReference type="NCBIfam" id="TIGR00773">
    <property type="entry name" value="NhaA"/>
    <property type="match status" value="1"/>
</dbReference>
<keyword evidence="3 11" id="KW-0050">Antiport</keyword>
<evidence type="ECO:0000256" key="4">
    <source>
        <dbReference type="ARBA" id="ARBA00022475"/>
    </source>
</evidence>
<sequence>MTPQGSPLFSRPSPRERRLLTDALRTETVGGMVLLVAAVVALLWANTPLSGVYEAVRSFHFGIPQLGLDLSVEHWASDGILTIFFFVAGIELKRELTVGELRKPAAAALPMVAAVCGMAVPALFYVAVNSAGGGQMDGWAVPMATDIAFALGVLAVIGTNLPSGIRAFLLTLAIVDDLGAILVIAVFYTSTLNWVAFGGAVAGLVLFRILHVNLRVRAWYVYVPLALVIWGLTYNSGVHATVAGVAMGLILRVAPDNPDDPDSSSPAERVEHRVRPLSAGFAVPVFALFAAGVAVSGSALAETFRQPEALGVMLGLFVGKFVGVFGGTYLAARFTRARLSSDLSWPDIAGVAMLAGIGFTVSLLVTELAFTDATVTEHTKAAVLIGSLVAAVLACVLLKARDAKYRALCEEETRDEDADGVADIDQDPDPVTRPTEAARRSAAERSGGGDAPPERP</sequence>
<dbReference type="InterPro" id="IPR004670">
    <property type="entry name" value="NhaA"/>
</dbReference>
<comment type="subcellular location">
    <subcellularLocation>
        <location evidence="1">Cell inner membrane</location>
        <topology evidence="1">Multi-pass membrane protein</topology>
    </subcellularLocation>
    <subcellularLocation>
        <location evidence="11">Cell membrane</location>
        <topology evidence="11">Multi-pass membrane protein</topology>
    </subcellularLocation>
</comment>
<keyword evidence="10 11" id="KW-0739">Sodium transport</keyword>
<keyword evidence="7 11" id="KW-0915">Sodium</keyword>
<name>A0ABT6ZXN0_9ACTN</name>
<keyword evidence="4 11" id="KW-1003">Cell membrane</keyword>
<evidence type="ECO:0000313" key="13">
    <source>
        <dbReference type="EMBL" id="MDJ1133391.1"/>
    </source>
</evidence>
<keyword evidence="5 11" id="KW-0812">Transmembrane</keyword>
<dbReference type="PANTHER" id="PTHR30341">
    <property type="entry name" value="SODIUM ION/PROTON ANTIPORTER NHAA-RELATED"/>
    <property type="match status" value="1"/>
</dbReference>
<feature type="compositionally biased region" description="Acidic residues" evidence="12">
    <location>
        <begin position="412"/>
        <end position="428"/>
    </location>
</feature>
<comment type="function">
    <text evidence="11">Na(+)/H(+) antiporter that extrudes sodium in exchange for external protons.</text>
</comment>
<dbReference type="RefSeq" id="WP_274043882.1">
    <property type="nucleotide sequence ID" value="NZ_JANCPR020000013.1"/>
</dbReference>
<feature type="transmembrane region" description="Helical" evidence="11">
    <location>
        <begin position="104"/>
        <end position="127"/>
    </location>
</feature>
<dbReference type="Proteomes" id="UP001214441">
    <property type="component" value="Unassembled WGS sequence"/>
</dbReference>
<comment type="catalytic activity">
    <reaction evidence="11">
        <text>Na(+)(in) + 2 H(+)(out) = Na(+)(out) + 2 H(+)(in)</text>
        <dbReference type="Rhea" id="RHEA:29251"/>
        <dbReference type="ChEBI" id="CHEBI:15378"/>
        <dbReference type="ChEBI" id="CHEBI:29101"/>
    </reaction>
</comment>
<evidence type="ECO:0000256" key="10">
    <source>
        <dbReference type="ARBA" id="ARBA00023201"/>
    </source>
</evidence>
<evidence type="ECO:0000256" key="7">
    <source>
        <dbReference type="ARBA" id="ARBA00023053"/>
    </source>
</evidence>
<keyword evidence="2 11" id="KW-0813">Transport</keyword>
<gene>
    <name evidence="11 13" type="primary">nhaA</name>
    <name evidence="13" type="ORF">NMN56_015755</name>
</gene>
<dbReference type="Pfam" id="PF06965">
    <property type="entry name" value="Na_H_antiport_1"/>
    <property type="match status" value="1"/>
</dbReference>
<evidence type="ECO:0000313" key="14">
    <source>
        <dbReference type="Proteomes" id="UP001214441"/>
    </source>
</evidence>
<evidence type="ECO:0000256" key="2">
    <source>
        <dbReference type="ARBA" id="ARBA00022448"/>
    </source>
</evidence>
<evidence type="ECO:0000256" key="12">
    <source>
        <dbReference type="SAM" id="MobiDB-lite"/>
    </source>
</evidence>
<protein>
    <recommendedName>
        <fullName evidence="11">Na(+)/H(+) antiporter NhaA</fullName>
    </recommendedName>
    <alternativeName>
        <fullName evidence="11">Sodium/proton antiporter NhaA</fullName>
    </alternativeName>
</protein>
<feature type="region of interest" description="Disordered" evidence="12">
    <location>
        <begin position="411"/>
        <end position="456"/>
    </location>
</feature>
<feature type="transmembrane region" description="Helical" evidence="11">
    <location>
        <begin position="381"/>
        <end position="398"/>
    </location>
</feature>
<evidence type="ECO:0000256" key="3">
    <source>
        <dbReference type="ARBA" id="ARBA00022449"/>
    </source>
</evidence>
<evidence type="ECO:0000256" key="1">
    <source>
        <dbReference type="ARBA" id="ARBA00004429"/>
    </source>
</evidence>
<keyword evidence="14" id="KW-1185">Reference proteome</keyword>
<evidence type="ECO:0000256" key="8">
    <source>
        <dbReference type="ARBA" id="ARBA00023065"/>
    </source>
</evidence>
<feature type="transmembrane region" description="Helical" evidence="11">
    <location>
        <begin position="74"/>
        <end position="92"/>
    </location>
</feature>